<comment type="caution">
    <text evidence="3">The sequence shown here is derived from an EMBL/GenBank/DDBJ whole genome shotgun (WGS) entry which is preliminary data.</text>
</comment>
<evidence type="ECO:0000313" key="3">
    <source>
        <dbReference type="EMBL" id="GMM61336.1"/>
    </source>
</evidence>
<sequence length="527" mass="55908">MTFNGSTGTATLLGAWAGVWLIDALIRPRARRFPMLPMVRRLPMLRSLPGLALLAAMASALYGGFLALTGNGAVAMALTLALQGLFAVASNAKHAMLGEPLLFSDLALVGALFRHPQFYLSAVRVWQRVAVGLAALVLVGAIAWLSRADPAAHLAGLILLAGGLAALRLARGWSRSAACSLARVPDAAGDVRALGLIPTILLYWWRWQDEADPAPCPLPPRAAPATPPELVVVIQCESFADPRDLFGARGEALPALEAARTAAFQWGNLEVSGFGAYTMRTEYGVLFGREEEALGFRRYDPFLTALGEASYALPARLPGWHARFVHPHDMRFYGRDAIMPAGGFAELVGEEHFAPPGPGEGRYVTDAAMTEVILDLAARTPGPDLLPGLLYAVTIENHGPWAPDARGGGKPDLVEGYMRLVRHGDAMLAALREGLAALRRPALLVFFGDHRPSIPGASVPPPEGAQGRRHTPYVMLRIGADGQTITGENRRVDLSPAGLHHAVLDAVLGPVPGPAPGPAPEPAPGME</sequence>
<organism evidence="3 4">
    <name type="scientific">Novosphingobium pituita</name>
    <dbReference type="NCBI Taxonomy" id="3056842"/>
    <lineage>
        <taxon>Bacteria</taxon>
        <taxon>Pseudomonadati</taxon>
        <taxon>Pseudomonadota</taxon>
        <taxon>Alphaproteobacteria</taxon>
        <taxon>Sphingomonadales</taxon>
        <taxon>Sphingomonadaceae</taxon>
        <taxon>Novosphingobium</taxon>
    </lineage>
</organism>
<protein>
    <submittedName>
        <fullName evidence="3">LTA synthase family protein</fullName>
    </submittedName>
</protein>
<name>A0ABQ6P980_9SPHN</name>
<dbReference type="Pfam" id="PF00884">
    <property type="entry name" value="Sulfatase"/>
    <property type="match status" value="1"/>
</dbReference>
<feature type="transmembrane region" description="Helical" evidence="1">
    <location>
        <begin position="47"/>
        <end position="67"/>
    </location>
</feature>
<evidence type="ECO:0000313" key="4">
    <source>
        <dbReference type="Proteomes" id="UP001187221"/>
    </source>
</evidence>
<accession>A0ABQ6P980</accession>
<dbReference type="Gene3D" id="3.40.720.10">
    <property type="entry name" value="Alkaline Phosphatase, subunit A"/>
    <property type="match status" value="1"/>
</dbReference>
<reference evidence="3 4" key="1">
    <citation type="submission" date="2023-06" db="EMBL/GenBank/DDBJ databases">
        <title>Draft genome sequence of Novosphingobium sp. strain IK01.</title>
        <authorList>
            <person name="Hatamoto M."/>
            <person name="Ikarashi T."/>
            <person name="Yamaguchi T."/>
        </authorList>
    </citation>
    <scope>NUCLEOTIDE SEQUENCE [LARGE SCALE GENOMIC DNA]</scope>
    <source>
        <strain evidence="3 4">IK01</strain>
    </source>
</reference>
<dbReference type="SUPFAM" id="SSF53649">
    <property type="entry name" value="Alkaline phosphatase-like"/>
    <property type="match status" value="1"/>
</dbReference>
<keyword evidence="1" id="KW-0472">Membrane</keyword>
<dbReference type="Proteomes" id="UP001187221">
    <property type="component" value="Unassembled WGS sequence"/>
</dbReference>
<dbReference type="CDD" id="cd16015">
    <property type="entry name" value="LTA_synthase"/>
    <property type="match status" value="1"/>
</dbReference>
<keyword evidence="1" id="KW-0812">Transmembrane</keyword>
<keyword evidence="4" id="KW-1185">Reference proteome</keyword>
<evidence type="ECO:0000259" key="2">
    <source>
        <dbReference type="Pfam" id="PF00884"/>
    </source>
</evidence>
<feature type="transmembrane region" description="Helical" evidence="1">
    <location>
        <begin position="6"/>
        <end position="26"/>
    </location>
</feature>
<gene>
    <name evidence="3" type="ORF">NUTIK01_21130</name>
</gene>
<feature type="transmembrane region" description="Helical" evidence="1">
    <location>
        <begin position="125"/>
        <end position="145"/>
    </location>
</feature>
<proteinExistence type="predicted"/>
<dbReference type="InterPro" id="IPR017850">
    <property type="entry name" value="Alkaline_phosphatase_core_sf"/>
</dbReference>
<dbReference type="EMBL" id="BTFW01000001">
    <property type="protein sequence ID" value="GMM61336.1"/>
    <property type="molecule type" value="Genomic_DNA"/>
</dbReference>
<keyword evidence="1" id="KW-1133">Transmembrane helix</keyword>
<evidence type="ECO:0000256" key="1">
    <source>
        <dbReference type="SAM" id="Phobius"/>
    </source>
</evidence>
<dbReference type="InterPro" id="IPR000917">
    <property type="entry name" value="Sulfatase_N"/>
</dbReference>
<feature type="transmembrane region" description="Helical" evidence="1">
    <location>
        <begin position="151"/>
        <end position="170"/>
    </location>
</feature>
<dbReference type="RefSeq" id="WP_317975029.1">
    <property type="nucleotide sequence ID" value="NZ_BTFW01000001.1"/>
</dbReference>
<feature type="domain" description="Sulfatase N-terminal" evidence="2">
    <location>
        <begin position="230"/>
        <end position="501"/>
    </location>
</feature>